<feature type="region of interest" description="Disordered" evidence="1">
    <location>
        <begin position="1"/>
        <end position="20"/>
    </location>
</feature>
<name>A0A917ZN85_9ACTN</name>
<dbReference type="EMBL" id="BMMS01000010">
    <property type="protein sequence ID" value="GGO87835.1"/>
    <property type="molecule type" value="Genomic_DNA"/>
</dbReference>
<evidence type="ECO:0000313" key="3">
    <source>
        <dbReference type="EMBL" id="GGO87835.1"/>
    </source>
</evidence>
<protein>
    <recommendedName>
        <fullName evidence="2">Type ISP restriction-modification enzyme LLaBIII C-terminal specificity domain-containing protein</fullName>
    </recommendedName>
</protein>
<feature type="compositionally biased region" description="Polar residues" evidence="1">
    <location>
        <begin position="84"/>
        <end position="99"/>
    </location>
</feature>
<evidence type="ECO:0000259" key="2">
    <source>
        <dbReference type="Pfam" id="PF18135"/>
    </source>
</evidence>
<gene>
    <name evidence="3" type="ORF">GCM10012280_27220</name>
</gene>
<dbReference type="Pfam" id="PF18135">
    <property type="entry name" value="Type_ISP_C"/>
    <property type="match status" value="1"/>
</dbReference>
<feature type="domain" description="Type ISP restriction-modification enzyme LLaBIII C-terminal specificity" evidence="2">
    <location>
        <begin position="33"/>
        <end position="374"/>
    </location>
</feature>
<reference evidence="3" key="1">
    <citation type="journal article" date="2014" name="Int. J. Syst. Evol. Microbiol.">
        <title>Complete genome sequence of Corynebacterium casei LMG S-19264T (=DSM 44701T), isolated from a smear-ripened cheese.</title>
        <authorList>
            <consortium name="US DOE Joint Genome Institute (JGI-PGF)"/>
            <person name="Walter F."/>
            <person name="Albersmeier A."/>
            <person name="Kalinowski J."/>
            <person name="Ruckert C."/>
        </authorList>
    </citation>
    <scope>NUCLEOTIDE SEQUENCE</scope>
    <source>
        <strain evidence="3">CGMCC 4.7201</strain>
    </source>
</reference>
<sequence length="439" mass="47044">MAIRSGRSTAPPVGAEADGTAATRFEDAPALPELMPWSSPALHTGREWVRAPSTEILEARWERLAAANAGQRSALFRPTRARTPHSTVTQLPGQRTPTGRLSREAGPFPAPVRIRHGAFDRLWLLPDHRLLDQARPQLWRVADDAQVFAVVQPHTPEAPGPAVTFCAEIPDGDGRRQNSPVFPAHRLPGGREPNLAPGLTGHLADRLGVPVTGLDVLAWIAAVTAHPAAARNGERVPVPLTASVATWSKGTALGRQVLWLHTFGARCADPEQGRPPRGPRMPGGRRLFVRRSVPARPLPGGLDHDPDGEALLLGDGRIAPVPGAVWEYRAGGVPVLREWFARRSPNQESVEAGSLEAIRMTAWPQTWTTELIELASVLSLLCELRPAQAALTASALSGPLVTTGELRAAGVLPAPAWSGRPASVLSHQEEGPEGQFPLF</sequence>
<keyword evidence="4" id="KW-1185">Reference proteome</keyword>
<feature type="region of interest" description="Disordered" evidence="1">
    <location>
        <begin position="81"/>
        <end position="109"/>
    </location>
</feature>
<dbReference type="AlphaFoldDB" id="A0A917ZN85"/>
<proteinExistence type="predicted"/>
<accession>A0A917ZN85</accession>
<evidence type="ECO:0000256" key="1">
    <source>
        <dbReference type="SAM" id="MobiDB-lite"/>
    </source>
</evidence>
<comment type="caution">
    <text evidence="3">The sequence shown here is derived from an EMBL/GenBank/DDBJ whole genome shotgun (WGS) entry which is preliminary data.</text>
</comment>
<dbReference type="InterPro" id="IPR041635">
    <property type="entry name" value="Type_ISP_LLaBIII_C"/>
</dbReference>
<evidence type="ECO:0000313" key="4">
    <source>
        <dbReference type="Proteomes" id="UP000641932"/>
    </source>
</evidence>
<organism evidence="3 4">
    <name type="scientific">Wenjunlia tyrosinilytica</name>
    <dbReference type="NCBI Taxonomy" id="1544741"/>
    <lineage>
        <taxon>Bacteria</taxon>
        <taxon>Bacillati</taxon>
        <taxon>Actinomycetota</taxon>
        <taxon>Actinomycetes</taxon>
        <taxon>Kitasatosporales</taxon>
        <taxon>Streptomycetaceae</taxon>
        <taxon>Wenjunlia</taxon>
    </lineage>
</organism>
<reference evidence="3" key="2">
    <citation type="submission" date="2020-09" db="EMBL/GenBank/DDBJ databases">
        <authorList>
            <person name="Sun Q."/>
            <person name="Zhou Y."/>
        </authorList>
    </citation>
    <scope>NUCLEOTIDE SEQUENCE</scope>
    <source>
        <strain evidence="3">CGMCC 4.7201</strain>
    </source>
</reference>
<dbReference type="Proteomes" id="UP000641932">
    <property type="component" value="Unassembled WGS sequence"/>
</dbReference>